<reference evidence="4 5" key="1">
    <citation type="submission" date="2021-05" db="EMBL/GenBank/DDBJ databases">
        <title>Bacteria Genome sequencing.</title>
        <authorList>
            <person name="Takabe Y."/>
            <person name="Nakajima Y."/>
            <person name="Suzuki S."/>
            <person name="Shiozaki T."/>
        </authorList>
    </citation>
    <scope>NUCLEOTIDE SEQUENCE [LARGE SCALE GENOMIC DNA]</scope>
    <source>
        <strain evidence="4 5">AI_62</strain>
    </source>
</reference>
<evidence type="ECO:0000259" key="3">
    <source>
        <dbReference type="PROSITE" id="PS51186"/>
    </source>
</evidence>
<dbReference type="InterPro" id="IPR016181">
    <property type="entry name" value="Acyl_CoA_acyltransferase"/>
</dbReference>
<evidence type="ECO:0000256" key="2">
    <source>
        <dbReference type="ARBA" id="ARBA00023315"/>
    </source>
</evidence>
<dbReference type="SUPFAM" id="SSF55729">
    <property type="entry name" value="Acyl-CoA N-acyltransferases (Nat)"/>
    <property type="match status" value="2"/>
</dbReference>
<organism evidence="4 5">
    <name type="scientific">Jannaschia pagri</name>
    <dbReference type="NCBI Taxonomy" id="2829797"/>
    <lineage>
        <taxon>Bacteria</taxon>
        <taxon>Pseudomonadati</taxon>
        <taxon>Pseudomonadota</taxon>
        <taxon>Alphaproteobacteria</taxon>
        <taxon>Rhodobacterales</taxon>
        <taxon>Roseobacteraceae</taxon>
        <taxon>Jannaschia</taxon>
    </lineage>
</organism>
<dbReference type="PANTHER" id="PTHR43420">
    <property type="entry name" value="ACETYLTRANSFERASE"/>
    <property type="match status" value="1"/>
</dbReference>
<keyword evidence="1" id="KW-0808">Transferase</keyword>
<keyword evidence="2" id="KW-0012">Acyltransferase</keyword>
<sequence length="274" mass="28862">MSLDIRRAEGLSAEALRLGMVAGFEGYAVPMAPTAEQFAFMMGQRGMVPDASWVAVEGDVVRAVWLVSIREGRGYLIASGTAAEWRGNGIARRMGEASIADLAARGVGTYWTEVLHGNNAARALYDRLGFTTAREFSWYDLTPSGDGLGEICAWGDVVAEAAACRDWEPSWQNSDASLAAVSDGITVVQLRDARGLVGYAAMVTASGTVAQIAVREDARRRGVARGLLARLGALSPKGALRLANVQSDDAGFAAAAAALGAVPDLGQTELRRTL</sequence>
<evidence type="ECO:0000313" key="5">
    <source>
        <dbReference type="Proteomes" id="UP000786693"/>
    </source>
</evidence>
<keyword evidence="5" id="KW-1185">Reference proteome</keyword>
<dbReference type="InterPro" id="IPR050680">
    <property type="entry name" value="YpeA/RimI_acetyltransf"/>
</dbReference>
<feature type="domain" description="N-acetyltransferase" evidence="3">
    <location>
        <begin position="3"/>
        <end position="155"/>
    </location>
</feature>
<evidence type="ECO:0000256" key="1">
    <source>
        <dbReference type="ARBA" id="ARBA00022679"/>
    </source>
</evidence>
<dbReference type="PROSITE" id="PS51186">
    <property type="entry name" value="GNAT"/>
    <property type="match status" value="1"/>
</dbReference>
<dbReference type="Pfam" id="PF00583">
    <property type="entry name" value="Acetyltransf_1"/>
    <property type="match status" value="1"/>
</dbReference>
<comment type="caution">
    <text evidence="4">The sequence shown here is derived from an EMBL/GenBank/DDBJ whole genome shotgun (WGS) entry which is preliminary data.</text>
</comment>
<name>A0ABQ4NGA7_9RHOB</name>
<dbReference type="Proteomes" id="UP000786693">
    <property type="component" value="Unassembled WGS sequence"/>
</dbReference>
<accession>A0ABQ4NGA7</accession>
<dbReference type="Gene3D" id="3.40.630.30">
    <property type="match status" value="2"/>
</dbReference>
<dbReference type="RefSeq" id="WP_220747001.1">
    <property type="nucleotide sequence ID" value="NZ_BPFH01000001.1"/>
</dbReference>
<protein>
    <submittedName>
        <fullName evidence="4">Acetyltransferase</fullName>
    </submittedName>
</protein>
<dbReference type="EMBL" id="BPFH01000001">
    <property type="protein sequence ID" value="GIT93461.1"/>
    <property type="molecule type" value="Genomic_DNA"/>
</dbReference>
<dbReference type="InterPro" id="IPR000182">
    <property type="entry name" value="GNAT_dom"/>
</dbReference>
<evidence type="ECO:0000313" key="4">
    <source>
        <dbReference type="EMBL" id="GIT93461.1"/>
    </source>
</evidence>
<gene>
    <name evidence="4" type="ORF">JANAI62_00840</name>
</gene>
<proteinExistence type="predicted"/>